<feature type="transmembrane region" description="Helical" evidence="7">
    <location>
        <begin position="266"/>
        <end position="293"/>
    </location>
</feature>
<evidence type="ECO:0000313" key="10">
    <source>
        <dbReference type="Proteomes" id="UP000315343"/>
    </source>
</evidence>
<evidence type="ECO:0000256" key="1">
    <source>
        <dbReference type="ARBA" id="ARBA00004651"/>
    </source>
</evidence>
<feature type="domain" description="ABC transmembrane type-1" evidence="8">
    <location>
        <begin position="217"/>
        <end position="406"/>
    </location>
</feature>
<evidence type="ECO:0000259" key="8">
    <source>
        <dbReference type="PROSITE" id="PS50928"/>
    </source>
</evidence>
<dbReference type="InterPro" id="IPR025966">
    <property type="entry name" value="OppC_N"/>
</dbReference>
<dbReference type="InterPro" id="IPR000515">
    <property type="entry name" value="MetI-like"/>
</dbReference>
<protein>
    <submittedName>
        <fullName evidence="9">Oligopeptide transport system permease protein</fullName>
    </submittedName>
</protein>
<keyword evidence="5 7" id="KW-1133">Transmembrane helix</keyword>
<dbReference type="GO" id="GO:0005886">
    <property type="term" value="C:plasma membrane"/>
    <property type="evidence" value="ECO:0007669"/>
    <property type="project" value="UniProtKB-SubCell"/>
</dbReference>
<dbReference type="EMBL" id="VLKH01000005">
    <property type="protein sequence ID" value="TWH79766.1"/>
    <property type="molecule type" value="Genomic_DNA"/>
</dbReference>
<keyword evidence="6 7" id="KW-0472">Membrane</keyword>
<dbReference type="PROSITE" id="PS50928">
    <property type="entry name" value="ABC_TM1"/>
    <property type="match status" value="1"/>
</dbReference>
<evidence type="ECO:0000256" key="6">
    <source>
        <dbReference type="ARBA" id="ARBA00023136"/>
    </source>
</evidence>
<keyword evidence="2 7" id="KW-0813">Transport</keyword>
<dbReference type="Pfam" id="PF00528">
    <property type="entry name" value="BPD_transp_1"/>
    <property type="match status" value="1"/>
</dbReference>
<feature type="transmembrane region" description="Helical" evidence="7">
    <location>
        <begin position="219"/>
        <end position="246"/>
    </location>
</feature>
<dbReference type="SUPFAM" id="SSF161098">
    <property type="entry name" value="MetI-like"/>
    <property type="match status" value="1"/>
</dbReference>
<organism evidence="9 10">
    <name type="scientific">Sedimentibacter saalensis</name>
    <dbReference type="NCBI Taxonomy" id="130788"/>
    <lineage>
        <taxon>Bacteria</taxon>
        <taxon>Bacillati</taxon>
        <taxon>Bacillota</taxon>
        <taxon>Tissierellia</taxon>
        <taxon>Sedimentibacter</taxon>
    </lineage>
</organism>
<dbReference type="PANTHER" id="PTHR43386:SF22">
    <property type="entry name" value="OLIGOPEPTIDE TRANSPORT SYSTEM PERMEASE PROTEIN OPPC"/>
    <property type="match status" value="1"/>
</dbReference>
<dbReference type="GO" id="GO:0055085">
    <property type="term" value="P:transmembrane transport"/>
    <property type="evidence" value="ECO:0007669"/>
    <property type="project" value="InterPro"/>
</dbReference>
<dbReference type="InterPro" id="IPR035906">
    <property type="entry name" value="MetI-like_sf"/>
</dbReference>
<proteinExistence type="inferred from homology"/>
<reference evidence="9 10" key="1">
    <citation type="submission" date="2019-07" db="EMBL/GenBank/DDBJ databases">
        <title>Genomic Encyclopedia of Type Strains, Phase I: the one thousand microbial genomes (KMG-I) project.</title>
        <authorList>
            <person name="Kyrpides N."/>
        </authorList>
    </citation>
    <scope>NUCLEOTIDE SEQUENCE [LARGE SCALE GENOMIC DNA]</scope>
    <source>
        <strain evidence="9 10">DSM 13558</strain>
    </source>
</reference>
<dbReference type="OrthoDB" id="9783218at2"/>
<feature type="transmembrane region" description="Helical" evidence="7">
    <location>
        <begin position="349"/>
        <end position="368"/>
    </location>
</feature>
<comment type="similarity">
    <text evidence="7">Belongs to the binding-protein-dependent transport system permease family.</text>
</comment>
<evidence type="ECO:0000256" key="2">
    <source>
        <dbReference type="ARBA" id="ARBA00022448"/>
    </source>
</evidence>
<evidence type="ECO:0000313" key="9">
    <source>
        <dbReference type="EMBL" id="TWH79766.1"/>
    </source>
</evidence>
<dbReference type="CDD" id="cd06261">
    <property type="entry name" value="TM_PBP2"/>
    <property type="match status" value="1"/>
</dbReference>
<gene>
    <name evidence="9" type="ORF">LY60_02085</name>
</gene>
<dbReference type="InterPro" id="IPR050366">
    <property type="entry name" value="BP-dependent_transpt_permease"/>
</dbReference>
<evidence type="ECO:0000256" key="4">
    <source>
        <dbReference type="ARBA" id="ARBA00022692"/>
    </source>
</evidence>
<comment type="subcellular location">
    <subcellularLocation>
        <location evidence="1 7">Cell membrane</location>
        <topology evidence="1 7">Multi-pass membrane protein</topology>
    </subcellularLocation>
</comment>
<dbReference type="Pfam" id="PF12911">
    <property type="entry name" value="OppC_N"/>
    <property type="match status" value="1"/>
</dbReference>
<dbReference type="PANTHER" id="PTHR43386">
    <property type="entry name" value="OLIGOPEPTIDE TRANSPORT SYSTEM PERMEASE PROTEIN APPC"/>
    <property type="match status" value="1"/>
</dbReference>
<keyword evidence="4 7" id="KW-0812">Transmembrane</keyword>
<evidence type="ECO:0000256" key="5">
    <source>
        <dbReference type="ARBA" id="ARBA00022989"/>
    </source>
</evidence>
<dbReference type="AlphaFoldDB" id="A0A562J9B8"/>
<accession>A0A562J9B8</accession>
<comment type="caution">
    <text evidence="9">The sequence shown here is derived from an EMBL/GenBank/DDBJ whole genome shotgun (WGS) entry which is preliminary data.</text>
</comment>
<name>A0A562J9B8_9FIRM</name>
<dbReference type="Gene3D" id="1.10.3720.10">
    <property type="entry name" value="MetI-like"/>
    <property type="match status" value="1"/>
</dbReference>
<keyword evidence="3" id="KW-1003">Cell membrane</keyword>
<dbReference type="RefSeq" id="WP_145083025.1">
    <property type="nucleotide sequence ID" value="NZ_DAMBUX010000001.1"/>
</dbReference>
<feature type="transmembrane region" description="Helical" evidence="7">
    <location>
        <begin position="44"/>
        <end position="66"/>
    </location>
</feature>
<sequence length="419" mass="47018">MENVKMSPDMWTPLEKHEKDAEKVSRQSLTFWQDVKRRLKENKVAMVSLVAIVIVILACVFVPMFYPITFESQILDFANIGIMMDIYEVDGSYFYMNGEYYLIDVTSDGTLLKKHPLIKDDTTNKRYIYDFNGKEVIVDYSPYFNAKVEYMNLEKKAKKDSSIDLTEAKFNLDNAKKVEIKAGDQILNPVDRVHNKTYILGTDNLGRDMFIRILHGGRISLIVGFVAAFVNLIIGVLYGGIAGYVGGRADNIMMRVVDVISAIPTLLYVILLMVVMGNGMMPIIIALSITYWLSMARLVRGQVLGLKEQEFVLAAQSLGASTKRIMLRHLVPNMMGPIMVSATMQIPSAIFTEAFLSFVGLGVSAPQASWGSLCNDALLTYMTYPYQLFLPALAISITILAFNLFSDGLRDALDPKQRK</sequence>
<dbReference type="Proteomes" id="UP000315343">
    <property type="component" value="Unassembled WGS sequence"/>
</dbReference>
<keyword evidence="10" id="KW-1185">Reference proteome</keyword>
<evidence type="ECO:0000256" key="3">
    <source>
        <dbReference type="ARBA" id="ARBA00022475"/>
    </source>
</evidence>
<evidence type="ECO:0000256" key="7">
    <source>
        <dbReference type="RuleBase" id="RU363032"/>
    </source>
</evidence>
<feature type="transmembrane region" description="Helical" evidence="7">
    <location>
        <begin position="388"/>
        <end position="409"/>
    </location>
</feature>